<evidence type="ECO:0000313" key="2">
    <source>
        <dbReference type="Proteomes" id="UP000637383"/>
    </source>
</evidence>
<dbReference type="EMBL" id="JACJTU010000008">
    <property type="protein sequence ID" value="MBD2734461.1"/>
    <property type="molecule type" value="Genomic_DNA"/>
</dbReference>
<protein>
    <submittedName>
        <fullName evidence="1">ISAzo13 family transposase</fullName>
    </submittedName>
</protein>
<dbReference type="InterPro" id="IPR011518">
    <property type="entry name" value="Transposase_36"/>
</dbReference>
<proteinExistence type="predicted"/>
<sequence>MSARDFLKSKFDSLYPHLNERSIRLWAAAEAIALGRGGITQVSQATGLSPKTIRVGIRELEIKPDTRIKNTQFTEKIRCKGGGRKRLLEIDQTLIPDLEALIQPLSCGYSESPLRWTSESTTKIAEKLRTKGHVISPRKVASLLCQLGYRLQNNRKTKEGDSAADRDFQFQHIHDQVQNFQTRGQIIISLDIKKKEAIGKYNNDVQEWQSQKHFLKEQTDYFTEPELLNFLPYEAYNLTTNQEWVNVGINQDTAEVAVESIHRWWQDMGKKMYKNATELLIIADCSEADEYCLRLWKTQLQTLADTFKLIIEVAHFPPGTSKWNNIEHRMFCLITENWKAKPLTIKEVIINLISTPTTNQQLLIKTPHDQNKSHIDASITNKEFSAVFLQKPEFHDDWNYRFLPQNALDFSSALKMGKTLFEIDKE</sequence>
<dbReference type="NCBIfam" id="NF033519">
    <property type="entry name" value="transpos_ISAzo13"/>
    <property type="match status" value="1"/>
</dbReference>
<dbReference type="RefSeq" id="WP_190955159.1">
    <property type="nucleotide sequence ID" value="NZ_JACJTU010000008.1"/>
</dbReference>
<dbReference type="Proteomes" id="UP000637383">
    <property type="component" value="Unassembled WGS sequence"/>
</dbReference>
<comment type="caution">
    <text evidence="1">The sequence shown here is derived from an EMBL/GenBank/DDBJ whole genome shotgun (WGS) entry which is preliminary data.</text>
</comment>
<name>A0ABR8K6R1_9NOSO</name>
<evidence type="ECO:0000313" key="1">
    <source>
        <dbReference type="EMBL" id="MBD2734461.1"/>
    </source>
</evidence>
<keyword evidence="2" id="KW-1185">Reference proteome</keyword>
<organism evidence="1 2">
    <name type="scientific">Nostoc paludosum FACHB-159</name>
    <dbReference type="NCBI Taxonomy" id="2692908"/>
    <lineage>
        <taxon>Bacteria</taxon>
        <taxon>Bacillati</taxon>
        <taxon>Cyanobacteriota</taxon>
        <taxon>Cyanophyceae</taxon>
        <taxon>Nostocales</taxon>
        <taxon>Nostocaceae</taxon>
        <taxon>Nostoc</taxon>
    </lineage>
</organism>
<accession>A0ABR8K6R1</accession>
<gene>
    <name evidence="1" type="ORF">H6H03_11130</name>
</gene>
<reference evidence="1 2" key="1">
    <citation type="journal article" date="2020" name="ISME J.">
        <title>Comparative genomics reveals insights into cyanobacterial evolution and habitat adaptation.</title>
        <authorList>
            <person name="Chen M.Y."/>
            <person name="Teng W.K."/>
            <person name="Zhao L."/>
            <person name="Hu C.X."/>
            <person name="Zhou Y.K."/>
            <person name="Han B.P."/>
            <person name="Song L.R."/>
            <person name="Shu W.S."/>
        </authorList>
    </citation>
    <scope>NUCLEOTIDE SEQUENCE [LARGE SCALE GENOMIC DNA]</scope>
    <source>
        <strain evidence="1 2">FACHB-159</strain>
    </source>
</reference>
<dbReference type="Pfam" id="PF07592">
    <property type="entry name" value="DDE_Tnp_ISAZ013"/>
    <property type="match status" value="1"/>
</dbReference>